<keyword evidence="8" id="KW-0460">Magnesium</keyword>
<dbReference type="GO" id="GO:0005524">
    <property type="term" value="F:ATP binding"/>
    <property type="evidence" value="ECO:0007669"/>
    <property type="project" value="UniProtKB-ARBA"/>
</dbReference>
<dbReference type="Gene3D" id="3.30.450.40">
    <property type="match status" value="2"/>
</dbReference>
<dbReference type="GO" id="GO:0020037">
    <property type="term" value="F:heme binding"/>
    <property type="evidence" value="ECO:0007669"/>
    <property type="project" value="UniProtKB-ARBA"/>
</dbReference>
<keyword evidence="7 13" id="KW-0418">Kinase</keyword>
<feature type="domain" description="GAF" evidence="11">
    <location>
        <begin position="55"/>
        <end position="203"/>
    </location>
</feature>
<dbReference type="PANTHER" id="PTHR24421">
    <property type="entry name" value="NITRATE/NITRITE SENSOR PROTEIN NARX-RELATED"/>
    <property type="match status" value="1"/>
</dbReference>
<dbReference type="InterPro" id="IPR003594">
    <property type="entry name" value="HATPase_dom"/>
</dbReference>
<dbReference type="Pfam" id="PF07730">
    <property type="entry name" value="HisKA_3"/>
    <property type="match status" value="1"/>
</dbReference>
<keyword evidence="6" id="KW-0479">Metal-binding</keyword>
<dbReference type="FunFam" id="3.30.450.40:FF:000052">
    <property type="entry name" value="Oxygen sensor histidine kinase response regulator DevS/DosS"/>
    <property type="match status" value="1"/>
</dbReference>
<dbReference type="GO" id="GO:0019825">
    <property type="term" value="F:oxygen binding"/>
    <property type="evidence" value="ECO:0007669"/>
    <property type="project" value="UniProtKB-ARBA"/>
</dbReference>
<dbReference type="Pfam" id="PF13185">
    <property type="entry name" value="GAF_2"/>
    <property type="match status" value="1"/>
</dbReference>
<evidence type="ECO:0000313" key="13">
    <source>
        <dbReference type="EMBL" id="SER74803.1"/>
    </source>
</evidence>
<accession>A0A1H9RRQ4</accession>
<dbReference type="Proteomes" id="UP000199019">
    <property type="component" value="Unassembled WGS sequence"/>
</dbReference>
<dbReference type="PANTHER" id="PTHR24421:SF56">
    <property type="entry name" value="OXYGEN SENSOR HISTIDINE KINASE RESPONSE REGULATOR DOST"/>
    <property type="match status" value="1"/>
</dbReference>
<dbReference type="InterPro" id="IPR036890">
    <property type="entry name" value="HATPase_C_sf"/>
</dbReference>
<keyword evidence="5" id="KW-0808">Transferase</keyword>
<evidence type="ECO:0000256" key="1">
    <source>
        <dbReference type="ARBA" id="ARBA00001946"/>
    </source>
</evidence>
<keyword evidence="10" id="KW-0902">Two-component regulatory system</keyword>
<dbReference type="SUPFAM" id="SSF55874">
    <property type="entry name" value="ATPase domain of HSP90 chaperone/DNA topoisomerase II/histidine kinase"/>
    <property type="match status" value="1"/>
</dbReference>
<dbReference type="SUPFAM" id="SSF55781">
    <property type="entry name" value="GAF domain-like"/>
    <property type="match status" value="2"/>
</dbReference>
<keyword evidence="14" id="KW-1185">Reference proteome</keyword>
<feature type="domain" description="GAF" evidence="11">
    <location>
        <begin position="224"/>
        <end position="367"/>
    </location>
</feature>
<dbReference type="InterPro" id="IPR029016">
    <property type="entry name" value="GAF-like_dom_sf"/>
</dbReference>
<evidence type="ECO:0000256" key="2">
    <source>
        <dbReference type="ARBA" id="ARBA00001971"/>
    </source>
</evidence>
<proteinExistence type="predicted"/>
<dbReference type="GO" id="GO:0070025">
    <property type="term" value="F:carbon monoxide binding"/>
    <property type="evidence" value="ECO:0007669"/>
    <property type="project" value="UniProtKB-ARBA"/>
</dbReference>
<evidence type="ECO:0000256" key="9">
    <source>
        <dbReference type="ARBA" id="ARBA00023004"/>
    </source>
</evidence>
<dbReference type="AlphaFoldDB" id="A0A1H9RRQ4"/>
<organism evidence="13 14">
    <name type="scientific">Pedococcus cremeus</name>
    <dbReference type="NCBI Taxonomy" id="587636"/>
    <lineage>
        <taxon>Bacteria</taxon>
        <taxon>Bacillati</taxon>
        <taxon>Actinomycetota</taxon>
        <taxon>Actinomycetes</taxon>
        <taxon>Micrococcales</taxon>
        <taxon>Intrasporangiaceae</taxon>
        <taxon>Pedococcus</taxon>
    </lineage>
</organism>
<protein>
    <submittedName>
        <fullName evidence="13">Histidine kinase-, DNA gyrase B-, and HSP90-like ATPase</fullName>
    </submittedName>
</protein>
<dbReference type="SMART" id="SM00387">
    <property type="entry name" value="HATPase_c"/>
    <property type="match status" value="1"/>
</dbReference>
<evidence type="ECO:0000256" key="5">
    <source>
        <dbReference type="ARBA" id="ARBA00022679"/>
    </source>
</evidence>
<sequence>MERQPGSNGFVPSLSGIDLDDLLGELRDRAGAVREAHERLSGLLGAVVAVSSELDLAAVLQRIITTACSLVGARYGALGVLSPERDQLVQFITHGLDDETRARIGEIPHGHGVLGLLIKDPKALRLHEISEHPKSVGFPPNHPPMHSFLGVPLLVRDEVFGNLYLSDKESGEDFSSADEEVVTALAAAAGVAVENARLYEQSRNREAWLRAAAECTRTLTGEAQIRTGYDQVVSSAHTASAAPVVVLMRPAEPELDPAGSLYAVAQRGLLEVTETPVATVPEALVRMVDAHAACQLEPEDVADLLGCKAPQAAAGAPMWAGERLEGVLLFLWPEAAPSSPIDLFQATTFGERVALAMAVAEAQSDRERIAVLEDRDRIARDLHDLVIQRLFAVGLSVQGAARDAVKPQVAQRLERVVDDLDETIKDVRRTIYQLHATPGVGGLRSELDEVLEHAEDALGFAPSLRTEGPLSAVPDEVGADLVAVLRESLTNAAKHADATSVWVEVRVGSALEASISDNGNGMPASLSRRSGLANLQARAEAHGGSLTVTPVPTGGTEIVWWVPLTSTARG</sequence>
<dbReference type="SMART" id="SM00065">
    <property type="entry name" value="GAF"/>
    <property type="match status" value="2"/>
</dbReference>
<keyword evidence="4" id="KW-0597">Phosphoprotein</keyword>
<dbReference type="InterPro" id="IPR003018">
    <property type="entry name" value="GAF"/>
</dbReference>
<evidence type="ECO:0000256" key="3">
    <source>
        <dbReference type="ARBA" id="ARBA00022490"/>
    </source>
</evidence>
<dbReference type="CDD" id="cd16917">
    <property type="entry name" value="HATPase_UhpB-NarQ-NarX-like"/>
    <property type="match status" value="1"/>
</dbReference>
<name>A0A1H9RRQ4_9MICO</name>
<evidence type="ECO:0000313" key="14">
    <source>
        <dbReference type="Proteomes" id="UP000199019"/>
    </source>
</evidence>
<dbReference type="STRING" id="587636.SAMN05216199_1074"/>
<keyword evidence="3" id="KW-0963">Cytoplasm</keyword>
<dbReference type="GO" id="GO:0016020">
    <property type="term" value="C:membrane"/>
    <property type="evidence" value="ECO:0007669"/>
    <property type="project" value="InterPro"/>
</dbReference>
<evidence type="ECO:0000259" key="12">
    <source>
        <dbReference type="SMART" id="SM00387"/>
    </source>
</evidence>
<comment type="cofactor">
    <cofactor evidence="1">
        <name>Mg(2+)</name>
        <dbReference type="ChEBI" id="CHEBI:18420"/>
    </cofactor>
</comment>
<dbReference type="GO" id="GO:0019826">
    <property type="term" value="F:oxygen sensor activity"/>
    <property type="evidence" value="ECO:0007669"/>
    <property type="project" value="UniProtKB-ARBA"/>
</dbReference>
<comment type="cofactor">
    <cofactor evidence="2">
        <name>heme</name>
        <dbReference type="ChEBI" id="CHEBI:30413"/>
    </cofactor>
</comment>
<gene>
    <name evidence="13" type="ORF">SAMN05216199_1074</name>
</gene>
<evidence type="ECO:0000256" key="4">
    <source>
        <dbReference type="ARBA" id="ARBA00022553"/>
    </source>
</evidence>
<dbReference type="EMBL" id="FOHB01000001">
    <property type="protein sequence ID" value="SER74803.1"/>
    <property type="molecule type" value="Genomic_DNA"/>
</dbReference>
<evidence type="ECO:0000256" key="6">
    <source>
        <dbReference type="ARBA" id="ARBA00022723"/>
    </source>
</evidence>
<dbReference type="RefSeq" id="WP_091755941.1">
    <property type="nucleotide sequence ID" value="NZ_FOHB01000001.1"/>
</dbReference>
<dbReference type="GO" id="GO:0046983">
    <property type="term" value="F:protein dimerization activity"/>
    <property type="evidence" value="ECO:0007669"/>
    <property type="project" value="InterPro"/>
</dbReference>
<dbReference type="Gene3D" id="3.30.565.10">
    <property type="entry name" value="Histidine kinase-like ATPase, C-terminal domain"/>
    <property type="match status" value="1"/>
</dbReference>
<evidence type="ECO:0000256" key="7">
    <source>
        <dbReference type="ARBA" id="ARBA00022777"/>
    </source>
</evidence>
<evidence type="ECO:0000256" key="8">
    <source>
        <dbReference type="ARBA" id="ARBA00022842"/>
    </source>
</evidence>
<dbReference type="Pfam" id="PF02518">
    <property type="entry name" value="HATPase_c"/>
    <property type="match status" value="1"/>
</dbReference>
<dbReference type="GO" id="GO:0000155">
    <property type="term" value="F:phosphorelay sensor kinase activity"/>
    <property type="evidence" value="ECO:0007669"/>
    <property type="project" value="InterPro"/>
</dbReference>
<dbReference type="GO" id="GO:0070026">
    <property type="term" value="F:nitric oxide binding"/>
    <property type="evidence" value="ECO:0007669"/>
    <property type="project" value="UniProtKB-ARBA"/>
</dbReference>
<dbReference type="OrthoDB" id="5241249at2"/>
<dbReference type="GO" id="GO:0070483">
    <property type="term" value="P:detection of hypoxia"/>
    <property type="evidence" value="ECO:0007669"/>
    <property type="project" value="UniProtKB-ARBA"/>
</dbReference>
<evidence type="ECO:0000256" key="10">
    <source>
        <dbReference type="ARBA" id="ARBA00023012"/>
    </source>
</evidence>
<keyword evidence="9" id="KW-0408">Iron</keyword>
<feature type="domain" description="Histidine kinase/HSP90-like ATPase" evidence="12">
    <location>
        <begin position="476"/>
        <end position="566"/>
    </location>
</feature>
<dbReference type="InterPro" id="IPR050482">
    <property type="entry name" value="Sensor_HK_TwoCompSys"/>
</dbReference>
<dbReference type="InterPro" id="IPR011712">
    <property type="entry name" value="Sig_transdc_His_kin_sub3_dim/P"/>
</dbReference>
<dbReference type="Gene3D" id="1.20.5.1930">
    <property type="match status" value="1"/>
</dbReference>
<evidence type="ECO:0000259" key="11">
    <source>
        <dbReference type="SMART" id="SM00065"/>
    </source>
</evidence>
<dbReference type="GO" id="GO:0000287">
    <property type="term" value="F:magnesium ion binding"/>
    <property type="evidence" value="ECO:0007669"/>
    <property type="project" value="UniProtKB-ARBA"/>
</dbReference>
<reference evidence="14" key="1">
    <citation type="submission" date="2016-10" db="EMBL/GenBank/DDBJ databases">
        <authorList>
            <person name="Varghese N."/>
            <person name="Submissions S."/>
        </authorList>
    </citation>
    <scope>NUCLEOTIDE SEQUENCE [LARGE SCALE GENOMIC DNA]</scope>
    <source>
        <strain evidence="14">CGMCC 1.6963</strain>
    </source>
</reference>